<dbReference type="InterPro" id="IPR051157">
    <property type="entry name" value="PDH/Transketolase"/>
</dbReference>
<feature type="domain" description="Pyruvate dehydrogenase E1 component middle" evidence="11">
    <location>
        <begin position="497"/>
        <end position="723"/>
    </location>
</feature>
<evidence type="ECO:0000259" key="10">
    <source>
        <dbReference type="Pfam" id="PF00456"/>
    </source>
</evidence>
<dbReference type="Proteomes" id="UP001224392">
    <property type="component" value="Unassembled WGS sequence"/>
</dbReference>
<dbReference type="SUPFAM" id="SSF52922">
    <property type="entry name" value="TK C-terminal domain-like"/>
    <property type="match status" value="1"/>
</dbReference>
<reference evidence="13 14" key="1">
    <citation type="submission" date="2023-04" db="EMBL/GenBank/DDBJ databases">
        <title>Marinobulbifer ophiurae gen. nov., sp. Nov., isolate from tissue of brittle star Ophioplocus japonicus.</title>
        <authorList>
            <person name="Kawano K."/>
            <person name="Sawayama S."/>
            <person name="Nakagawa S."/>
        </authorList>
    </citation>
    <scope>NUCLEOTIDE SEQUENCE [LARGE SCALE GENOMIC DNA]</scope>
    <source>
        <strain evidence="13 14">NKW57</strain>
    </source>
</reference>
<evidence type="ECO:0000256" key="5">
    <source>
        <dbReference type="ARBA" id="ARBA00023002"/>
    </source>
</evidence>
<dbReference type="InterPro" id="IPR041621">
    <property type="entry name" value="PDH_E1_M"/>
</dbReference>
<comment type="function">
    <text evidence="2 9">Component of the pyruvate dehydrogenase (PDH) complex, that catalyzes the overall conversion of pyruvate to acetyl-CoA and CO(2).</text>
</comment>
<comment type="caution">
    <text evidence="13">The sequence shown here is derived from an EMBL/GenBank/DDBJ whole genome shotgun (WGS) entry which is preliminary data.</text>
</comment>
<dbReference type="InterPro" id="IPR009014">
    <property type="entry name" value="Transketo_C/PFOR_II"/>
</dbReference>
<dbReference type="InterPro" id="IPR004660">
    <property type="entry name" value="PDH_E1"/>
</dbReference>
<evidence type="ECO:0000313" key="13">
    <source>
        <dbReference type="EMBL" id="GMG87263.1"/>
    </source>
</evidence>
<dbReference type="SUPFAM" id="SSF52518">
    <property type="entry name" value="Thiamin diphosphate-binding fold (THDP-binding)"/>
    <property type="match status" value="2"/>
</dbReference>
<dbReference type="PANTHER" id="PTHR43825:SF3">
    <property type="entry name" value="PYRUVATE DEHYDROGENASE E1 COMPONENT"/>
    <property type="match status" value="1"/>
</dbReference>
<comment type="catalytic activity">
    <reaction evidence="8 9">
        <text>N(6)-[(R)-lipoyl]-L-lysyl-[protein] + pyruvate + H(+) = N(6)-[(R)-S(8)-acetyldihydrolipoyl]-L-lysyl-[protein] + CO2</text>
        <dbReference type="Rhea" id="RHEA:19189"/>
        <dbReference type="Rhea" id="RHEA-COMP:10474"/>
        <dbReference type="Rhea" id="RHEA-COMP:10478"/>
        <dbReference type="ChEBI" id="CHEBI:15361"/>
        <dbReference type="ChEBI" id="CHEBI:15378"/>
        <dbReference type="ChEBI" id="CHEBI:16526"/>
        <dbReference type="ChEBI" id="CHEBI:83099"/>
        <dbReference type="ChEBI" id="CHEBI:83111"/>
        <dbReference type="EC" id="1.2.4.1"/>
    </reaction>
</comment>
<sequence length="912" mass="102129">MLPYTFLRYLLPRPYLLSPNAVFLSEEHLMHDDIDNLEMQEWLDALQSVIRHSGKERATELIKALSDRATDAGVSLPAAITTPYRNTIPVNAEKRMPGDLFMERRIRSLIRWNALAMVVRANQNADGIGGHISSFSSAATLYDVAFNYFFRGNDGEENGDLVFFQGHSSPGIYARSYLEGRLDEEKLDNYRREVGGNGLSSYPHPWLMPDYWQFPTVSMGLGPIQAIYQAHIMRYMSARDLSPRGNRKVWAFLGDGECDEPESLGAISLAGREGLENLIFVVNCNLQRLDGPVRGNGKIVQELEGVFRGAGWNVIKVLWGRHWDALLEKDTSGMLQKRMDEVCDGELQNYKANGGAYTREHFFGKYPETAELVKDMTDDEIFALNRGGHDPYKVYAAYAAAMEHKGQPTVILAQTVKGYGLGAAGEAANDTHSVKKLDLESLKGFRDRFAIPLTDKELEEVPYYRPSPDSPEMKYMRERREQLYGFVPSRKTNFPALEIPGLDAFSALTKGSGEREQSTTMAFVRALSVLVKDKKMGKNVVPIVPDEARTFGMEGMFRQLGIYSSQGQKYTPEDHGEIMYYKEDKKGQILEEGINEAGAMSAWMALATAYSNYNVPMVPFYIYYSMFGFQRIGDLAWAAGDMQARGFLIGATAGRTTLNGEGLQHQDGHSHLLASTIPNCHPYDPAYGYELAVIMQHGLKRMYEDKENCFYYVTVENENYVQPEMPKGVEEGIVRGIYKLKAAKPKAKKHVQLIGGGAILREVIAAAEILEKEFDVASDIWSLTSAVEAGREAGDVARWNMLHPEETPRKSWIEEQFAGNESPVVASTDYMRSYVDPLRNFIDGDLTVLGTDGFGRSDTRASLRRFFEVDRNYVAVAALAGLASQGKIKPAEVTEAIKRLGVDPEKLNPRFC</sequence>
<dbReference type="Pfam" id="PF22613">
    <property type="entry name" value="Transketolase_C_1"/>
    <property type="match status" value="1"/>
</dbReference>
<gene>
    <name evidence="13" type="primary">aceE</name>
    <name evidence="13" type="ORF">MNKW57_15840</name>
</gene>
<dbReference type="PANTHER" id="PTHR43825">
    <property type="entry name" value="PYRUVATE DEHYDROGENASE E1 COMPONENT"/>
    <property type="match status" value="1"/>
</dbReference>
<dbReference type="PIRSF" id="PIRSF000156">
    <property type="entry name" value="Pyruvate_dh_E1"/>
    <property type="match status" value="1"/>
</dbReference>
<evidence type="ECO:0000256" key="7">
    <source>
        <dbReference type="ARBA" id="ARBA00023317"/>
    </source>
</evidence>
<dbReference type="InterPro" id="IPR035807">
    <property type="entry name" value="PDC_E1_N"/>
</dbReference>
<feature type="domain" description="Transketolase N-terminal" evidence="10">
    <location>
        <begin position="135"/>
        <end position="320"/>
    </location>
</feature>
<keyword evidence="7 9" id="KW-0670">Pyruvate</keyword>
<feature type="domain" description="Transketolase-like C-terminal" evidence="12">
    <location>
        <begin position="736"/>
        <end position="870"/>
    </location>
</feature>
<dbReference type="CDD" id="cd02017">
    <property type="entry name" value="TPP_E1_EcPDC_like"/>
    <property type="match status" value="1"/>
</dbReference>
<evidence type="ECO:0000259" key="11">
    <source>
        <dbReference type="Pfam" id="PF17831"/>
    </source>
</evidence>
<evidence type="ECO:0000256" key="9">
    <source>
        <dbReference type="PIRNR" id="PIRNR000156"/>
    </source>
</evidence>
<proteinExistence type="predicted"/>
<dbReference type="InterPro" id="IPR055152">
    <property type="entry name" value="Transketolase-like_C_2"/>
</dbReference>
<evidence type="ECO:0000256" key="6">
    <source>
        <dbReference type="ARBA" id="ARBA00023052"/>
    </source>
</evidence>
<dbReference type="Pfam" id="PF00456">
    <property type="entry name" value="Transketolase_N"/>
    <property type="match status" value="1"/>
</dbReference>
<dbReference type="InterPro" id="IPR005474">
    <property type="entry name" value="Transketolase_N"/>
</dbReference>
<accession>A0ABQ6LYW9</accession>
<dbReference type="InterPro" id="IPR029061">
    <property type="entry name" value="THDP-binding"/>
</dbReference>
<name>A0ABQ6LYW9_9GAMM</name>
<dbReference type="Gene3D" id="3.40.50.920">
    <property type="match status" value="1"/>
</dbReference>
<evidence type="ECO:0000256" key="3">
    <source>
        <dbReference type="ARBA" id="ARBA00012281"/>
    </source>
</evidence>
<evidence type="ECO:0000256" key="4">
    <source>
        <dbReference type="ARBA" id="ARBA00017172"/>
    </source>
</evidence>
<evidence type="ECO:0000259" key="12">
    <source>
        <dbReference type="Pfam" id="PF22613"/>
    </source>
</evidence>
<evidence type="ECO:0000256" key="8">
    <source>
        <dbReference type="ARBA" id="ARBA00051231"/>
    </source>
</evidence>
<evidence type="ECO:0000313" key="14">
    <source>
        <dbReference type="Proteomes" id="UP001224392"/>
    </source>
</evidence>
<comment type="cofactor">
    <cofactor evidence="1 9">
        <name>thiamine diphosphate</name>
        <dbReference type="ChEBI" id="CHEBI:58937"/>
    </cofactor>
</comment>
<evidence type="ECO:0000256" key="2">
    <source>
        <dbReference type="ARBA" id="ARBA00003157"/>
    </source>
</evidence>
<protein>
    <recommendedName>
        <fullName evidence="4 9">Pyruvate dehydrogenase E1 component</fullName>
        <ecNumber evidence="3 9">1.2.4.1</ecNumber>
    </recommendedName>
</protein>
<dbReference type="Pfam" id="PF17831">
    <property type="entry name" value="PDH_E1_M"/>
    <property type="match status" value="1"/>
</dbReference>
<organism evidence="13 14">
    <name type="scientific">Biformimicrobium ophioploci</name>
    <dbReference type="NCBI Taxonomy" id="3036711"/>
    <lineage>
        <taxon>Bacteria</taxon>
        <taxon>Pseudomonadati</taxon>
        <taxon>Pseudomonadota</taxon>
        <taxon>Gammaproteobacteria</taxon>
        <taxon>Cellvibrionales</taxon>
        <taxon>Microbulbiferaceae</taxon>
        <taxon>Biformimicrobium</taxon>
    </lineage>
</organism>
<dbReference type="Gene3D" id="3.40.50.970">
    <property type="match status" value="2"/>
</dbReference>
<dbReference type="NCBIfam" id="TIGR00759">
    <property type="entry name" value="aceE"/>
    <property type="match status" value="1"/>
</dbReference>
<keyword evidence="6 9" id="KW-0786">Thiamine pyrophosphate</keyword>
<dbReference type="EC" id="1.2.4.1" evidence="3 9"/>
<evidence type="ECO:0000256" key="1">
    <source>
        <dbReference type="ARBA" id="ARBA00001964"/>
    </source>
</evidence>
<keyword evidence="14" id="KW-1185">Reference proteome</keyword>
<keyword evidence="5 9" id="KW-0560">Oxidoreductase</keyword>
<dbReference type="EMBL" id="BSYJ01000003">
    <property type="protein sequence ID" value="GMG87263.1"/>
    <property type="molecule type" value="Genomic_DNA"/>
</dbReference>